<evidence type="ECO:0000313" key="5">
    <source>
        <dbReference type="EnsemblMetazoa" id="MESCA004892-PA"/>
    </source>
</evidence>
<evidence type="ECO:0000259" key="4">
    <source>
        <dbReference type="SMART" id="SM00198"/>
    </source>
</evidence>
<dbReference type="InterPro" id="IPR035940">
    <property type="entry name" value="CAP_sf"/>
</dbReference>
<reference evidence="5" key="2">
    <citation type="submission" date="2015-06" db="UniProtKB">
        <authorList>
            <consortium name="EnsemblMetazoa"/>
        </authorList>
    </citation>
    <scope>IDENTIFICATION</scope>
</reference>
<feature type="domain" description="SCP" evidence="4">
    <location>
        <begin position="269"/>
        <end position="458"/>
    </location>
</feature>
<dbReference type="GO" id="GO:0005576">
    <property type="term" value="C:extracellular region"/>
    <property type="evidence" value="ECO:0007669"/>
    <property type="project" value="UniProtKB-SubCell"/>
</dbReference>
<dbReference type="HOGENOM" id="CLU_540353_0_0_1"/>
<keyword evidence="6" id="KW-1185">Reference proteome</keyword>
<dbReference type="SMART" id="SM00198">
    <property type="entry name" value="SCP"/>
    <property type="match status" value="2"/>
</dbReference>
<dbReference type="OMA" id="ASQCESW"/>
<reference evidence="6" key="1">
    <citation type="submission" date="2013-02" db="EMBL/GenBank/DDBJ databases">
        <authorList>
            <person name="Hughes D."/>
        </authorList>
    </citation>
    <scope>NUCLEOTIDE SEQUENCE</scope>
    <source>
        <strain>Durham</strain>
        <strain evidence="6">NC isolate 2 -- Noor lab</strain>
    </source>
</reference>
<evidence type="ECO:0000256" key="1">
    <source>
        <dbReference type="ARBA" id="ARBA00004613"/>
    </source>
</evidence>
<keyword evidence="3" id="KW-0732">Signal</keyword>
<evidence type="ECO:0000256" key="2">
    <source>
        <dbReference type="ARBA" id="ARBA00022525"/>
    </source>
</evidence>
<feature type="chain" id="PRO_5004577494" description="SCP domain-containing protein" evidence="3">
    <location>
        <begin position="22"/>
        <end position="505"/>
    </location>
</feature>
<feature type="signal peptide" evidence="3">
    <location>
        <begin position="1"/>
        <end position="21"/>
    </location>
</feature>
<dbReference type="CDD" id="cd05380">
    <property type="entry name" value="CAP_euk"/>
    <property type="match status" value="2"/>
</dbReference>
<dbReference type="Gene3D" id="3.40.33.10">
    <property type="entry name" value="CAP"/>
    <property type="match status" value="2"/>
</dbReference>
<organism evidence="5 6">
    <name type="scientific">Megaselia scalaris</name>
    <name type="common">Humpbacked fly</name>
    <name type="synonym">Phora scalaris</name>
    <dbReference type="NCBI Taxonomy" id="36166"/>
    <lineage>
        <taxon>Eukaryota</taxon>
        <taxon>Metazoa</taxon>
        <taxon>Ecdysozoa</taxon>
        <taxon>Arthropoda</taxon>
        <taxon>Hexapoda</taxon>
        <taxon>Insecta</taxon>
        <taxon>Pterygota</taxon>
        <taxon>Neoptera</taxon>
        <taxon>Endopterygota</taxon>
        <taxon>Diptera</taxon>
        <taxon>Brachycera</taxon>
        <taxon>Muscomorpha</taxon>
        <taxon>Platypezoidea</taxon>
        <taxon>Phoridae</taxon>
        <taxon>Megaseliini</taxon>
        <taxon>Megaselia</taxon>
    </lineage>
</organism>
<dbReference type="EnsemblMetazoa" id="MESCA004892-RA">
    <property type="protein sequence ID" value="MESCA004892-PA"/>
    <property type="gene ID" value="MESCA004892"/>
</dbReference>
<evidence type="ECO:0000256" key="3">
    <source>
        <dbReference type="SAM" id="SignalP"/>
    </source>
</evidence>
<proteinExistence type="predicted"/>
<dbReference type="EMBL" id="CAQQ02023733">
    <property type="status" value="NOT_ANNOTATED_CDS"/>
    <property type="molecule type" value="Genomic_DNA"/>
</dbReference>
<dbReference type="SUPFAM" id="SSF55797">
    <property type="entry name" value="PR-1-like"/>
    <property type="match status" value="2"/>
</dbReference>
<name>T1GMV8_MEGSC</name>
<dbReference type="InterPro" id="IPR001283">
    <property type="entry name" value="CRISP-related"/>
</dbReference>
<protein>
    <recommendedName>
        <fullName evidence="4">SCP domain-containing protein</fullName>
    </recommendedName>
</protein>
<dbReference type="Pfam" id="PF00188">
    <property type="entry name" value="CAP"/>
    <property type="match status" value="2"/>
</dbReference>
<evidence type="ECO:0000313" key="6">
    <source>
        <dbReference type="Proteomes" id="UP000015102"/>
    </source>
</evidence>
<dbReference type="PANTHER" id="PTHR10334">
    <property type="entry name" value="CYSTEINE-RICH SECRETORY PROTEIN-RELATED"/>
    <property type="match status" value="1"/>
</dbReference>
<dbReference type="EMBL" id="CAQQ02023734">
    <property type="status" value="NOT_ANNOTATED_CDS"/>
    <property type="molecule type" value="Genomic_DNA"/>
</dbReference>
<comment type="subcellular location">
    <subcellularLocation>
        <location evidence="1">Secreted</location>
    </subcellularLocation>
</comment>
<feature type="domain" description="SCP" evidence="4">
    <location>
        <begin position="65"/>
        <end position="237"/>
    </location>
</feature>
<dbReference type="Proteomes" id="UP000015102">
    <property type="component" value="Unassembled WGS sequence"/>
</dbReference>
<accession>T1GMV8</accession>
<dbReference type="EMBL" id="CAQQ02023732">
    <property type="status" value="NOT_ANNOTATED_CDS"/>
    <property type="molecule type" value="Genomic_DNA"/>
</dbReference>
<keyword evidence="2" id="KW-0964">Secreted</keyword>
<sequence>MVSKIYIIIVLSTALLNIVLCAFTPGGDFCEKLKCAKETHLFCGAKLTPKGVLGNTPKKVELTDDQKKIILDKHNELRNILACGEPKMINLEGNIFPKPAKLPKVIWDDELEWLADLNGKTCAFAHDACIESPKYEKAGQNLGILKSTSPITPEEATVSNIEEYLVTPLDVIDGYSQNVLKPGENEEDVNKIKEAGFKVANSNGHFTSLVRDTTDTIGCVFYECGPIEDMTHSYYLEGCSGGTHAYCGGTLKHTGLLGKTPTKVNLTKAMKQYILDRHNELRNIIACGEPRMINIAKEVFPKAAHMVKFHWSTELEWAANLNGVTCSMSQNCPHTVKFPFGGQNQGYNISSTPKNISRFLDEQIQEFWNEYLNTPIEAVDKYSPKLIKNPIAGEEAMFIKDSKLTKYPSKITKNSRFAVLARDETEYVGCVVYSCGKVKAMEYSYYLVCNYGLSNINNKPIYKKEDSPNSECKNKSTEFCCLCMKSHYKEHGGFCRKSTLVLPDF</sequence>
<dbReference type="InterPro" id="IPR014044">
    <property type="entry name" value="CAP_dom"/>
</dbReference>
<dbReference type="AlphaFoldDB" id="T1GMV8"/>
<dbReference type="STRING" id="36166.T1GMV8"/>